<reference evidence="7 8" key="1">
    <citation type="submission" date="2016-04" db="EMBL/GenBank/DDBJ databases">
        <title>Genome analysis of Thermosulfurimonas dismutans, the first thermophilic sulfur-disproportionating bacterium of the phylum Thermodesulfobacteria.</title>
        <authorList>
            <person name="Mardanov A.V."/>
            <person name="Beletsky A.V."/>
            <person name="Kadnikov V.V."/>
            <person name="Slobodkin A.I."/>
            <person name="Ravin N.V."/>
        </authorList>
    </citation>
    <scope>NUCLEOTIDE SEQUENCE [LARGE SCALE GENOMIC DNA]</scope>
    <source>
        <strain evidence="7 8">S95</strain>
    </source>
</reference>
<feature type="transmembrane region" description="Helical" evidence="6">
    <location>
        <begin position="148"/>
        <end position="166"/>
    </location>
</feature>
<name>A0A179D5B9_9BACT</name>
<comment type="subcellular location">
    <subcellularLocation>
        <location evidence="1">Cell inner membrane</location>
        <topology evidence="1">Multi-pass membrane protein</topology>
    </subcellularLocation>
    <subcellularLocation>
        <location evidence="6">Cell membrane</location>
        <topology evidence="6">Multi-pass membrane protein</topology>
    </subcellularLocation>
</comment>
<comment type="function">
    <text evidence="6">Na(+)/H(+) antiporter that extrudes sodium in exchange for external protons.</text>
</comment>
<dbReference type="STRING" id="999894.TDIS_1087"/>
<dbReference type="PANTHER" id="PTHR30341">
    <property type="entry name" value="SODIUM ION/PROTON ANTIPORTER NHAA-RELATED"/>
    <property type="match status" value="1"/>
</dbReference>
<feature type="transmembrane region" description="Helical" evidence="6">
    <location>
        <begin position="399"/>
        <end position="418"/>
    </location>
</feature>
<evidence type="ECO:0000256" key="6">
    <source>
        <dbReference type="HAMAP-Rule" id="MF_01844"/>
    </source>
</evidence>
<evidence type="ECO:0000256" key="5">
    <source>
        <dbReference type="ARBA" id="ARBA00023136"/>
    </source>
</evidence>
<dbReference type="NCBIfam" id="TIGR00773">
    <property type="entry name" value="NhaA"/>
    <property type="match status" value="1"/>
</dbReference>
<dbReference type="Gene3D" id="1.20.1530.10">
    <property type="entry name" value="Na+/H+ antiporter like domain"/>
    <property type="match status" value="1"/>
</dbReference>
<sequence length="452" mass="49142">MKDQLQLPDEFRLFAPWERAVDKILSPIEEFIKTQTASAMVLMVMTVVALVLANSPVNGAYHHFFEKELALVFGSWELRMSLHHWINDGLMAFFFFLIGLEIKREILVGELSDFKAALLPVIAAIGGMIFPAIIYALVNHGEPTIRGWGIPMATDIAFAISVLVLLRRYVPSGLVTFLIALAIVDDLGAVIIIALFYTHAIDFKALGGAFGVWTLLWTFNRAGIYHGLPYFIGGTILWLLMLASGVHATIAGVLTAFTVPTRPKLIPGYFKDVLQRFLKACEAVPVSAAPHTLTPYQKEVIQAIHTAVRDVQPPSLRMEHALHLPVALVIIPLFALANAGIHMEPGALAEVFAHPVSLGIVLGLVVGKTVGIAGTAWLVSRLGLAFLPTGVRPSQLVGVGFLAGIGFTMCLFITELAWPGEEALLQQAKMGILLASLLAGIAGYLWLRFVSR</sequence>
<dbReference type="Pfam" id="PF06965">
    <property type="entry name" value="Na_H_antiport_1"/>
    <property type="match status" value="1"/>
</dbReference>
<comment type="similarity">
    <text evidence="6">Belongs to the NhaA Na(+)/H(+) (TC 2.A.33) antiporter family.</text>
</comment>
<feature type="transmembrane region" description="Helical" evidence="6">
    <location>
        <begin position="84"/>
        <end position="102"/>
    </location>
</feature>
<feature type="transmembrane region" description="Helical" evidence="6">
    <location>
        <begin position="173"/>
        <end position="197"/>
    </location>
</feature>
<evidence type="ECO:0000256" key="3">
    <source>
        <dbReference type="ARBA" id="ARBA00022692"/>
    </source>
</evidence>
<feature type="transmembrane region" description="Helical" evidence="6">
    <location>
        <begin position="353"/>
        <end position="379"/>
    </location>
</feature>
<dbReference type="HAMAP" id="MF_01844">
    <property type="entry name" value="NhaA"/>
    <property type="match status" value="1"/>
</dbReference>
<dbReference type="GO" id="GO:0006885">
    <property type="term" value="P:regulation of pH"/>
    <property type="evidence" value="ECO:0007669"/>
    <property type="project" value="UniProtKB-UniRule"/>
</dbReference>
<dbReference type="RefSeq" id="WP_068670108.1">
    <property type="nucleotide sequence ID" value="NZ_LWLG01000006.1"/>
</dbReference>
<keyword evidence="6" id="KW-0813">Transport</keyword>
<feature type="transmembrane region" description="Helical" evidence="6">
    <location>
        <begin position="231"/>
        <end position="257"/>
    </location>
</feature>
<dbReference type="InterPro" id="IPR004670">
    <property type="entry name" value="NhaA"/>
</dbReference>
<dbReference type="GO" id="GO:0015385">
    <property type="term" value="F:sodium:proton antiporter activity"/>
    <property type="evidence" value="ECO:0007669"/>
    <property type="project" value="UniProtKB-UniRule"/>
</dbReference>
<feature type="transmembrane region" description="Helical" evidence="6">
    <location>
        <begin position="322"/>
        <end position="341"/>
    </location>
</feature>
<dbReference type="OrthoDB" id="9808135at2"/>
<keyword evidence="3 6" id="KW-0812">Transmembrane</keyword>
<dbReference type="Proteomes" id="UP000078390">
    <property type="component" value="Unassembled WGS sequence"/>
</dbReference>
<keyword evidence="2 6" id="KW-1003">Cell membrane</keyword>
<keyword evidence="6" id="KW-0406">Ion transport</keyword>
<dbReference type="GO" id="GO:0005886">
    <property type="term" value="C:plasma membrane"/>
    <property type="evidence" value="ECO:0007669"/>
    <property type="project" value="UniProtKB-SubCell"/>
</dbReference>
<keyword evidence="6" id="KW-0739">Sodium transport</keyword>
<dbReference type="PANTHER" id="PTHR30341:SF0">
    <property type="entry name" value="NA(+)_H(+) ANTIPORTER NHAA"/>
    <property type="match status" value="1"/>
</dbReference>
<dbReference type="InterPro" id="IPR023171">
    <property type="entry name" value="Na/H_antiporter_dom_sf"/>
</dbReference>
<protein>
    <recommendedName>
        <fullName evidence="6">Na(+)/H(+) antiporter NhaA</fullName>
    </recommendedName>
    <alternativeName>
        <fullName evidence="6">Sodium/proton antiporter NhaA</fullName>
    </alternativeName>
</protein>
<accession>A0A179D5B9</accession>
<keyword evidence="5 6" id="KW-0472">Membrane</keyword>
<keyword evidence="8" id="KW-1185">Reference proteome</keyword>
<feature type="transmembrane region" description="Helical" evidence="6">
    <location>
        <begin position="430"/>
        <end position="447"/>
    </location>
</feature>
<evidence type="ECO:0000256" key="1">
    <source>
        <dbReference type="ARBA" id="ARBA00004429"/>
    </source>
</evidence>
<feature type="transmembrane region" description="Helical" evidence="6">
    <location>
        <begin position="114"/>
        <end position="136"/>
    </location>
</feature>
<evidence type="ECO:0000313" key="7">
    <source>
        <dbReference type="EMBL" id="OAQ20798.1"/>
    </source>
</evidence>
<feature type="transmembrane region" description="Helical" evidence="6">
    <location>
        <begin position="41"/>
        <end position="64"/>
    </location>
</feature>
<comment type="caution">
    <text evidence="7">The sequence shown here is derived from an EMBL/GenBank/DDBJ whole genome shotgun (WGS) entry which is preliminary data.</text>
</comment>
<keyword evidence="6" id="KW-0050">Antiport</keyword>
<evidence type="ECO:0000256" key="4">
    <source>
        <dbReference type="ARBA" id="ARBA00022989"/>
    </source>
</evidence>
<dbReference type="AlphaFoldDB" id="A0A179D5B9"/>
<comment type="catalytic activity">
    <reaction evidence="6">
        <text>Na(+)(in) + 2 H(+)(out) = Na(+)(out) + 2 H(+)(in)</text>
        <dbReference type="Rhea" id="RHEA:29251"/>
        <dbReference type="ChEBI" id="CHEBI:15378"/>
        <dbReference type="ChEBI" id="CHEBI:29101"/>
    </reaction>
</comment>
<keyword evidence="4 6" id="KW-1133">Transmembrane helix</keyword>
<dbReference type="PATRIC" id="fig|999894.6.peg.1083"/>
<proteinExistence type="inferred from homology"/>
<gene>
    <name evidence="6" type="primary">nhaA</name>
    <name evidence="7" type="ORF">TDIS_1087</name>
</gene>
<keyword evidence="6" id="KW-0915">Sodium</keyword>
<evidence type="ECO:0000313" key="8">
    <source>
        <dbReference type="Proteomes" id="UP000078390"/>
    </source>
</evidence>
<evidence type="ECO:0000256" key="2">
    <source>
        <dbReference type="ARBA" id="ARBA00022475"/>
    </source>
</evidence>
<feature type="transmembrane region" description="Helical" evidence="6">
    <location>
        <begin position="203"/>
        <end position="219"/>
    </location>
</feature>
<dbReference type="EMBL" id="LWLG01000006">
    <property type="protein sequence ID" value="OAQ20798.1"/>
    <property type="molecule type" value="Genomic_DNA"/>
</dbReference>
<organism evidence="7 8">
    <name type="scientific">Thermosulfurimonas dismutans</name>
    <dbReference type="NCBI Taxonomy" id="999894"/>
    <lineage>
        <taxon>Bacteria</taxon>
        <taxon>Pseudomonadati</taxon>
        <taxon>Thermodesulfobacteriota</taxon>
        <taxon>Thermodesulfobacteria</taxon>
        <taxon>Thermodesulfobacteriales</taxon>
        <taxon>Thermodesulfobacteriaceae</taxon>
        <taxon>Thermosulfurimonas</taxon>
    </lineage>
</organism>